<keyword evidence="4" id="KW-0378">Hydrolase</keyword>
<evidence type="ECO:0000256" key="5">
    <source>
        <dbReference type="ARBA" id="ARBA00022989"/>
    </source>
</evidence>
<dbReference type="RefSeq" id="XP_006678340.1">
    <property type="nucleotide sequence ID" value="XM_006678277.1"/>
</dbReference>
<proteinExistence type="inferred from homology"/>
<keyword evidence="5 7" id="KW-1133">Transmembrane helix</keyword>
<dbReference type="GO" id="GO:0006465">
    <property type="term" value="P:signal peptide processing"/>
    <property type="evidence" value="ECO:0000318"/>
    <property type="project" value="GO_Central"/>
</dbReference>
<dbReference type="Proteomes" id="UP000007241">
    <property type="component" value="Unassembled WGS sequence"/>
</dbReference>
<feature type="transmembrane region" description="Helical" evidence="7">
    <location>
        <begin position="116"/>
        <end position="132"/>
    </location>
</feature>
<dbReference type="OrthoDB" id="10260614at2759"/>
<dbReference type="GO" id="GO:0004252">
    <property type="term" value="F:serine-type endopeptidase activity"/>
    <property type="evidence" value="ECO:0000318"/>
    <property type="project" value="GO_Central"/>
</dbReference>
<evidence type="ECO:0000256" key="6">
    <source>
        <dbReference type="ARBA" id="ARBA00023136"/>
    </source>
</evidence>
<dbReference type="EMBL" id="GL882883">
    <property type="protein sequence ID" value="EGF80878.1"/>
    <property type="molecule type" value="Genomic_DNA"/>
</dbReference>
<dbReference type="GO" id="GO:0016020">
    <property type="term" value="C:membrane"/>
    <property type="evidence" value="ECO:0007669"/>
    <property type="project" value="UniProtKB-SubCell"/>
</dbReference>
<dbReference type="OMA" id="WKPITFA"/>
<feature type="transmembrane region" description="Helical" evidence="7">
    <location>
        <begin position="86"/>
        <end position="104"/>
    </location>
</feature>
<dbReference type="HOGENOM" id="CLU_055068_7_4_1"/>
<dbReference type="InParanoid" id="F4P1R1"/>
<evidence type="ECO:0000256" key="4">
    <source>
        <dbReference type="ARBA" id="ARBA00022801"/>
    </source>
</evidence>
<name>F4P1R1_BATDJ</name>
<evidence type="ECO:0000256" key="7">
    <source>
        <dbReference type="SAM" id="Phobius"/>
    </source>
</evidence>
<reference evidence="9 10" key="1">
    <citation type="submission" date="2009-12" db="EMBL/GenBank/DDBJ databases">
        <title>The draft genome of Batrachochytrium dendrobatidis.</title>
        <authorList>
            <consortium name="US DOE Joint Genome Institute (JGI-PGF)"/>
            <person name="Kuo A."/>
            <person name="Salamov A."/>
            <person name="Schmutz J."/>
            <person name="Lucas S."/>
            <person name="Pitluck S."/>
            <person name="Rosenblum E."/>
            <person name="Stajich J."/>
            <person name="Eisen M."/>
            <person name="Grigoriev I.V."/>
        </authorList>
    </citation>
    <scope>NUCLEOTIDE SEQUENCE [LARGE SCALE GENOMIC DNA]</scope>
    <source>
        <strain evidence="10">JAM81 / FGSC 10211</strain>
    </source>
</reference>
<accession>F4P1R1</accession>
<dbReference type="FunCoup" id="F4P1R1">
    <property type="interactions" value="336"/>
</dbReference>
<dbReference type="PANTHER" id="PTHR43731">
    <property type="entry name" value="RHOMBOID PROTEASE"/>
    <property type="match status" value="1"/>
</dbReference>
<organism evidence="9 10">
    <name type="scientific">Batrachochytrium dendrobatidis (strain JAM81 / FGSC 10211)</name>
    <name type="common">Frog chytrid fungus</name>
    <dbReference type="NCBI Taxonomy" id="684364"/>
    <lineage>
        <taxon>Eukaryota</taxon>
        <taxon>Fungi</taxon>
        <taxon>Fungi incertae sedis</taxon>
        <taxon>Chytridiomycota</taxon>
        <taxon>Chytridiomycota incertae sedis</taxon>
        <taxon>Chytridiomycetes</taxon>
        <taxon>Rhizophydiales</taxon>
        <taxon>Rhizophydiales incertae sedis</taxon>
        <taxon>Batrachochytrium</taxon>
    </lineage>
</organism>
<dbReference type="AlphaFoldDB" id="F4P1R1"/>
<sequence length="220" mass="24813">MTLGESHTWTLIACNLAVFFLWRLPPLGHFMNRNFVHHSHSRRIYTMVTSAFSQKGVAHLAFNMFALNSFFISMHYLHPMTHQEAIAFYLSTAALSSLGSQVFMRLSKNTTMRSSLGSSGVVWAIVAFVAYQRPESQAGIIFIPGVEMPLGTLVSGFILLDLAGLLMKWKQFDHAAHLSGALAGYLYSKYGSTLWSDCQRYILQKWVNDLKKVQISKNKK</sequence>
<feature type="domain" description="Peptidase S54 rhomboid" evidence="8">
    <location>
        <begin position="42"/>
        <end position="190"/>
    </location>
</feature>
<dbReference type="InterPro" id="IPR022764">
    <property type="entry name" value="Peptidase_S54_rhomboid_dom"/>
</dbReference>
<dbReference type="PANTHER" id="PTHR43731:SF14">
    <property type="entry name" value="PRESENILIN-ASSOCIATED RHOMBOID-LIKE PROTEIN, MITOCHONDRIAL"/>
    <property type="match status" value="1"/>
</dbReference>
<evidence type="ECO:0000256" key="1">
    <source>
        <dbReference type="ARBA" id="ARBA00004141"/>
    </source>
</evidence>
<feature type="transmembrane region" description="Helical" evidence="7">
    <location>
        <begin position="6"/>
        <end position="24"/>
    </location>
</feature>
<evidence type="ECO:0000313" key="9">
    <source>
        <dbReference type="EMBL" id="EGF80878.1"/>
    </source>
</evidence>
<protein>
    <recommendedName>
        <fullName evidence="8">Peptidase S54 rhomboid domain-containing protein</fullName>
    </recommendedName>
</protein>
<keyword evidence="6 7" id="KW-0472">Membrane</keyword>
<keyword evidence="3 7" id="KW-0812">Transmembrane</keyword>
<dbReference type="InterPro" id="IPR050925">
    <property type="entry name" value="Rhomboid_protease_S54"/>
</dbReference>
<dbReference type="STRING" id="684364.F4P1R1"/>
<dbReference type="InterPro" id="IPR035952">
    <property type="entry name" value="Rhomboid-like_sf"/>
</dbReference>
<gene>
    <name evidence="9" type="ORF">BATDEDRAFT_11066</name>
</gene>
<dbReference type="GeneID" id="18236530"/>
<comment type="similarity">
    <text evidence="2">Belongs to the peptidase S54 family.</text>
</comment>
<feature type="transmembrane region" description="Helical" evidence="7">
    <location>
        <begin position="138"/>
        <end position="160"/>
    </location>
</feature>
<comment type="subcellular location">
    <subcellularLocation>
        <location evidence="1">Membrane</location>
        <topology evidence="1">Multi-pass membrane protein</topology>
    </subcellularLocation>
</comment>
<evidence type="ECO:0000313" key="10">
    <source>
        <dbReference type="Proteomes" id="UP000007241"/>
    </source>
</evidence>
<dbReference type="Pfam" id="PF01694">
    <property type="entry name" value="Rhomboid"/>
    <property type="match status" value="1"/>
</dbReference>
<evidence type="ECO:0000256" key="3">
    <source>
        <dbReference type="ARBA" id="ARBA00022692"/>
    </source>
</evidence>
<evidence type="ECO:0000256" key="2">
    <source>
        <dbReference type="ARBA" id="ARBA00009045"/>
    </source>
</evidence>
<evidence type="ECO:0000259" key="8">
    <source>
        <dbReference type="Pfam" id="PF01694"/>
    </source>
</evidence>
<keyword evidence="10" id="KW-1185">Reference proteome</keyword>
<dbReference type="Gene3D" id="1.20.1540.10">
    <property type="entry name" value="Rhomboid-like"/>
    <property type="match status" value="1"/>
</dbReference>
<dbReference type="SUPFAM" id="SSF144091">
    <property type="entry name" value="Rhomboid-like"/>
    <property type="match status" value="1"/>
</dbReference>